<reference evidence="6 7" key="1">
    <citation type="journal article" date="2014" name="Genome Announc.">
        <title>Draft Genome Sequence of Lysobacter capsici AZ78, a Bacterium Antagonistic to Plant-Pathogenic Oomycetes.</title>
        <authorList>
            <person name="Puopolo G."/>
            <person name="Sonego P."/>
            <person name="Engelen K."/>
            <person name="Pertot I."/>
        </authorList>
    </citation>
    <scope>NUCLEOTIDE SEQUENCE [LARGE SCALE GENOMIC DNA]</scope>
    <source>
        <strain evidence="6 7">AZ78</strain>
    </source>
</reference>
<keyword evidence="7" id="KW-1185">Reference proteome</keyword>
<dbReference type="GO" id="GO:0006508">
    <property type="term" value="P:proteolysis"/>
    <property type="evidence" value="ECO:0007669"/>
    <property type="project" value="InterPro"/>
</dbReference>
<dbReference type="AlphaFoldDB" id="A0A120AFS0"/>
<feature type="active site" description="Proton donor/acceptor" evidence="3">
    <location>
        <position position="308"/>
    </location>
</feature>
<dbReference type="PANTHER" id="PTHR11705">
    <property type="entry name" value="PROTEASE FAMILY M14 CARBOXYPEPTIDASE A,B"/>
    <property type="match status" value="1"/>
</dbReference>
<dbReference type="PROSITE" id="PS52035">
    <property type="entry name" value="PEPTIDASE_M14"/>
    <property type="match status" value="1"/>
</dbReference>
<keyword evidence="4" id="KW-0732">Signal</keyword>
<dbReference type="GO" id="GO:0004181">
    <property type="term" value="F:metallocarboxypeptidase activity"/>
    <property type="evidence" value="ECO:0007669"/>
    <property type="project" value="InterPro"/>
</dbReference>
<evidence type="ECO:0000256" key="4">
    <source>
        <dbReference type="SAM" id="SignalP"/>
    </source>
</evidence>
<dbReference type="PANTHER" id="PTHR11705:SF145">
    <property type="entry name" value="PEPTIDASE M14 CARBOXYPEPTIDASE A DOMAIN-CONTAINING PROTEIN"/>
    <property type="match status" value="1"/>
</dbReference>
<dbReference type="FunFam" id="3.40.630.10:FF:000092">
    <property type="entry name" value="Peptidase M14"/>
    <property type="match status" value="1"/>
</dbReference>
<feature type="signal peptide" evidence="4">
    <location>
        <begin position="1"/>
        <end position="33"/>
    </location>
</feature>
<dbReference type="Gene3D" id="3.40.630.10">
    <property type="entry name" value="Zn peptidases"/>
    <property type="match status" value="1"/>
</dbReference>
<evidence type="ECO:0000259" key="5">
    <source>
        <dbReference type="PROSITE" id="PS52035"/>
    </source>
</evidence>
<dbReference type="InterPro" id="IPR000834">
    <property type="entry name" value="Peptidase_M14"/>
</dbReference>
<feature type="domain" description="Peptidase M14" evidence="5">
    <location>
        <begin position="50"/>
        <end position="333"/>
    </location>
</feature>
<name>A0A120AFS0_9GAMM</name>
<accession>A0A120AFS0</accession>
<sequence length="601" mass="67006">MTHTRSSLPLALPHAAALYLALTTALIAPVATAAAPQALSTVSERSGFVKTGRYDEVVALCKAFAQRYPDAVRCEDFGTTPEGRPMKMLIATRSGAFTPQQAQAKQLPVTLIQGGIHSGEIDGKDAGFLALRQILDGEAAKDALDKQVLLFVPVFNIDGHERFGRWNRPNQRGPEEMGWRTTAQNYNLNRDYLKADAPEMQAMLKLVQRWDPLAYVDLHVTDGAKFEHDVSIQVEPVHAGDEALRAAGTAWRDGVIERLSTQGSLPLSYYPSFVESDDPTSGFEDSVPPPRFSHGYFLLRNRLGMLVETHSWKDYPTRVRITRNTIVDLLELIAAHGAQWREQALAADQRAQSLGGQPVALDYKASDKTRTVAFRGYAYTRTPSDVSGALMTRYDETRPQIWNIPLKYDIQPSRVVEAPRGGYLVPAAQAAWVATKLDQHGVSYRRLDHALKQAPVQSFRADKAEFAATSVEGHQRATLSGGWKSEPQDLVAGALFVPIAQPKARLAMAILEPLAPDSLAAWGEFNNAFERKEYMEDYVAEDVAREMLKDPQVKAEFDARLQDPAFAKSPQQRLDFFYRKHSAWDTRYNQYPVLRIESVPR</sequence>
<dbReference type="CDD" id="cd06241">
    <property type="entry name" value="M14-like"/>
    <property type="match status" value="1"/>
</dbReference>
<feature type="chain" id="PRO_5007163600" evidence="4">
    <location>
        <begin position="34"/>
        <end position="601"/>
    </location>
</feature>
<proteinExistence type="inferred from homology"/>
<dbReference type="SMART" id="SM00631">
    <property type="entry name" value="Zn_pept"/>
    <property type="match status" value="1"/>
</dbReference>
<evidence type="ECO:0000256" key="3">
    <source>
        <dbReference type="PROSITE-ProRule" id="PRU01379"/>
    </source>
</evidence>
<evidence type="ECO:0000256" key="2">
    <source>
        <dbReference type="ARBA" id="ARBA00005988"/>
    </source>
</evidence>
<comment type="similarity">
    <text evidence="2 3">Belongs to the peptidase M14 family.</text>
</comment>
<dbReference type="GO" id="GO:0005615">
    <property type="term" value="C:extracellular space"/>
    <property type="evidence" value="ECO:0007669"/>
    <property type="project" value="TreeGrafter"/>
</dbReference>
<evidence type="ECO:0000256" key="1">
    <source>
        <dbReference type="ARBA" id="ARBA00001947"/>
    </source>
</evidence>
<gene>
    <name evidence="6" type="ORF">AZ78_1003</name>
</gene>
<evidence type="ECO:0000313" key="6">
    <source>
        <dbReference type="EMBL" id="KWS03456.1"/>
    </source>
</evidence>
<comment type="cofactor">
    <cofactor evidence="1">
        <name>Zn(2+)</name>
        <dbReference type="ChEBI" id="CHEBI:29105"/>
    </cofactor>
</comment>
<dbReference type="Proteomes" id="UP000023435">
    <property type="component" value="Unassembled WGS sequence"/>
</dbReference>
<protein>
    <submittedName>
        <fullName evidence="6">Peptidase M14</fullName>
    </submittedName>
</protein>
<organism evidence="6 7">
    <name type="scientific">Lysobacter capsici AZ78</name>
    <dbReference type="NCBI Taxonomy" id="1444315"/>
    <lineage>
        <taxon>Bacteria</taxon>
        <taxon>Pseudomonadati</taxon>
        <taxon>Pseudomonadota</taxon>
        <taxon>Gammaproteobacteria</taxon>
        <taxon>Lysobacterales</taxon>
        <taxon>Lysobacteraceae</taxon>
        <taxon>Lysobacter</taxon>
    </lineage>
</organism>
<evidence type="ECO:0000313" key="7">
    <source>
        <dbReference type="Proteomes" id="UP000023435"/>
    </source>
</evidence>
<dbReference type="GO" id="GO:0008270">
    <property type="term" value="F:zinc ion binding"/>
    <property type="evidence" value="ECO:0007669"/>
    <property type="project" value="InterPro"/>
</dbReference>
<dbReference type="SUPFAM" id="SSF53187">
    <property type="entry name" value="Zn-dependent exopeptidases"/>
    <property type="match status" value="1"/>
</dbReference>
<dbReference type="OrthoDB" id="9767214at2"/>
<dbReference type="Pfam" id="PF00246">
    <property type="entry name" value="Peptidase_M14"/>
    <property type="match status" value="1"/>
</dbReference>
<comment type="caution">
    <text evidence="6">The sequence shown here is derived from an EMBL/GenBank/DDBJ whole genome shotgun (WGS) entry which is preliminary data.</text>
</comment>
<dbReference type="EMBL" id="JAJA02000001">
    <property type="protein sequence ID" value="KWS03456.1"/>
    <property type="molecule type" value="Genomic_DNA"/>
</dbReference>